<gene>
    <name evidence="10" type="ORF">EDX97_06470</name>
</gene>
<keyword evidence="2" id="KW-0444">Lipid biosynthesis</keyword>
<protein>
    <submittedName>
        <fullName evidence="10">sn-glycerol-1-phosphate dehydrogenase</fullName>
    </submittedName>
</protein>
<dbReference type="Gene3D" id="1.20.1090.10">
    <property type="entry name" value="Dehydroquinate synthase-like - alpha domain"/>
    <property type="match status" value="1"/>
</dbReference>
<dbReference type="Gene3D" id="3.40.50.1970">
    <property type="match status" value="1"/>
</dbReference>
<dbReference type="PANTHER" id="PTHR43616:SF5">
    <property type="entry name" value="GLYCEROL DEHYDROGENASE 1"/>
    <property type="match status" value="1"/>
</dbReference>
<reference evidence="10 11" key="1">
    <citation type="submission" date="2018-11" db="EMBL/GenBank/DDBJ databases">
        <title>Clostridium sp. nov., a member of the family Erysipelotrichaceae isolated from pig faeces.</title>
        <authorList>
            <person name="Chang Y.-H."/>
        </authorList>
    </citation>
    <scope>NUCLEOTIDE SEQUENCE [LARGE SCALE GENOMIC DNA]</scope>
    <source>
        <strain evidence="10 11">YH-panp20</strain>
    </source>
</reference>
<sequence>MIMSNAPKLADYLGKPFKCSCGRTHSTGLEGCTVGAGVLTSLVDYVEKYGFKKVYVACDEITYGIAGEKVMNILHDANIDAKAHVFTGGRFIPNEESLGKLMIDAPRDLDLVVAVGTGSINDMCRFFSYQMNVPYAIVATAAPMDGFASSGAALMVDNIKQTIPAQTPLFIIGDTDILCGAPARMISAGLGDLLGKFTCLNDWRISKIINDEYYCDTVVNLVKDCIENVLTNADKAASRDPKVIGDIMEGLVLTGVAMSFVGNSRPAAGCEHHLNHYWEAIEIQNGQIPVLHGIEVGLAEVVILKMTEFLRESRPDFDAARAKAKQYDQAAWEAKMKEVYGTASDAIIELEHESKKNEPEGRLKRIDKIEENWDEIVKLMNDYMPTSDRMIEILKSLDAPYFPSQVGFSDEMLYNALVYGKENRARYTMLSMMGDLGVLEDLANKVVAFVNE</sequence>
<evidence type="ECO:0000313" key="10">
    <source>
        <dbReference type="EMBL" id="RNM30429.1"/>
    </source>
</evidence>
<evidence type="ECO:0000256" key="5">
    <source>
        <dbReference type="ARBA" id="ARBA00023002"/>
    </source>
</evidence>
<organism evidence="10 11">
    <name type="scientific">Absicoccus porci</name>
    <dbReference type="NCBI Taxonomy" id="2486576"/>
    <lineage>
        <taxon>Bacteria</taxon>
        <taxon>Bacillati</taxon>
        <taxon>Bacillota</taxon>
        <taxon>Erysipelotrichia</taxon>
        <taxon>Erysipelotrichales</taxon>
        <taxon>Erysipelotrichaceae</taxon>
        <taxon>Absicoccus</taxon>
    </lineage>
</organism>
<dbReference type="PANTHER" id="PTHR43616">
    <property type="entry name" value="GLYCEROL DEHYDROGENASE"/>
    <property type="match status" value="1"/>
</dbReference>
<keyword evidence="6" id="KW-0520">NAD</keyword>
<evidence type="ECO:0000256" key="3">
    <source>
        <dbReference type="ARBA" id="ARBA00022723"/>
    </source>
</evidence>
<evidence type="ECO:0000256" key="6">
    <source>
        <dbReference type="ARBA" id="ARBA00023027"/>
    </source>
</evidence>
<comment type="caution">
    <text evidence="10">The sequence shown here is derived from an EMBL/GenBank/DDBJ whole genome shotgun (WGS) entry which is preliminary data.</text>
</comment>
<dbReference type="InterPro" id="IPR032837">
    <property type="entry name" value="G1PDH"/>
</dbReference>
<evidence type="ECO:0000256" key="4">
    <source>
        <dbReference type="ARBA" id="ARBA00022857"/>
    </source>
</evidence>
<dbReference type="GO" id="GO:0046872">
    <property type="term" value="F:metal ion binding"/>
    <property type="evidence" value="ECO:0007669"/>
    <property type="project" value="UniProtKB-KW"/>
</dbReference>
<dbReference type="OrthoDB" id="9763580at2"/>
<keyword evidence="11" id="KW-1185">Reference proteome</keyword>
<evidence type="ECO:0000256" key="9">
    <source>
        <dbReference type="ARBA" id="ARBA00023264"/>
    </source>
</evidence>
<dbReference type="GO" id="GO:0008654">
    <property type="term" value="P:phospholipid biosynthetic process"/>
    <property type="evidence" value="ECO:0007669"/>
    <property type="project" value="UniProtKB-KW"/>
</dbReference>
<keyword evidence="3" id="KW-0479">Metal-binding</keyword>
<dbReference type="AlphaFoldDB" id="A0A3N0I062"/>
<dbReference type="GO" id="GO:0016614">
    <property type="term" value="F:oxidoreductase activity, acting on CH-OH group of donors"/>
    <property type="evidence" value="ECO:0007669"/>
    <property type="project" value="InterPro"/>
</dbReference>
<dbReference type="CDD" id="cd08175">
    <property type="entry name" value="G1PDH"/>
    <property type="match status" value="1"/>
</dbReference>
<dbReference type="SUPFAM" id="SSF56796">
    <property type="entry name" value="Dehydroquinate synthase-like"/>
    <property type="match status" value="1"/>
</dbReference>
<evidence type="ECO:0000256" key="7">
    <source>
        <dbReference type="ARBA" id="ARBA00023098"/>
    </source>
</evidence>
<dbReference type="EMBL" id="RJQC01000002">
    <property type="protein sequence ID" value="RNM30429.1"/>
    <property type="molecule type" value="Genomic_DNA"/>
</dbReference>
<keyword evidence="5" id="KW-0560">Oxidoreductase</keyword>
<keyword evidence="1" id="KW-0963">Cytoplasm</keyword>
<keyword evidence="9" id="KW-1208">Phospholipid metabolism</keyword>
<accession>A0A3N0I062</accession>
<evidence type="ECO:0000256" key="2">
    <source>
        <dbReference type="ARBA" id="ARBA00022516"/>
    </source>
</evidence>
<keyword evidence="4" id="KW-0521">NADP</keyword>
<keyword evidence="7" id="KW-0443">Lipid metabolism</keyword>
<evidence type="ECO:0000256" key="8">
    <source>
        <dbReference type="ARBA" id="ARBA00023209"/>
    </source>
</evidence>
<dbReference type="Proteomes" id="UP000276568">
    <property type="component" value="Unassembled WGS sequence"/>
</dbReference>
<dbReference type="Pfam" id="PF13685">
    <property type="entry name" value="Fe-ADH_2"/>
    <property type="match status" value="1"/>
</dbReference>
<dbReference type="InterPro" id="IPR016205">
    <property type="entry name" value="Glycerol_DH"/>
</dbReference>
<evidence type="ECO:0000256" key="1">
    <source>
        <dbReference type="ARBA" id="ARBA00022490"/>
    </source>
</evidence>
<name>A0A3N0I062_9FIRM</name>
<evidence type="ECO:0000313" key="11">
    <source>
        <dbReference type="Proteomes" id="UP000276568"/>
    </source>
</evidence>
<keyword evidence="8" id="KW-0594">Phospholipid biosynthesis</keyword>
<proteinExistence type="predicted"/>